<evidence type="ECO:0000313" key="1">
    <source>
        <dbReference type="EnsemblPlants" id="ORUFI08G13610.1"/>
    </source>
</evidence>
<dbReference type="Gramene" id="ORUFI08G13610.1">
    <property type="protein sequence ID" value="ORUFI08G13610.1"/>
    <property type="gene ID" value="ORUFI08G13610"/>
</dbReference>
<dbReference type="Proteomes" id="UP000008022">
    <property type="component" value="Unassembled WGS sequence"/>
</dbReference>
<keyword evidence="2" id="KW-1185">Reference proteome</keyword>
<proteinExistence type="predicted"/>
<protein>
    <submittedName>
        <fullName evidence="1">Uncharacterized protein</fullName>
    </submittedName>
</protein>
<accession>A0A0E0QHY6</accession>
<dbReference type="HOGENOM" id="CLU_136440_0_0_1"/>
<name>A0A0E0QHY6_ORYRU</name>
<dbReference type="EnsemblPlants" id="ORUFI08G13610.1">
    <property type="protein sequence ID" value="ORUFI08G13610.1"/>
    <property type="gene ID" value="ORUFI08G13610"/>
</dbReference>
<reference evidence="2" key="1">
    <citation type="submission" date="2013-06" db="EMBL/GenBank/DDBJ databases">
        <authorList>
            <person name="Zhao Q."/>
        </authorList>
    </citation>
    <scope>NUCLEOTIDE SEQUENCE</scope>
    <source>
        <strain evidence="2">cv. W1943</strain>
    </source>
</reference>
<organism evidence="1 2">
    <name type="scientific">Oryza rufipogon</name>
    <name type="common">Brownbeard rice</name>
    <name type="synonym">Asian wild rice</name>
    <dbReference type="NCBI Taxonomy" id="4529"/>
    <lineage>
        <taxon>Eukaryota</taxon>
        <taxon>Viridiplantae</taxon>
        <taxon>Streptophyta</taxon>
        <taxon>Embryophyta</taxon>
        <taxon>Tracheophyta</taxon>
        <taxon>Spermatophyta</taxon>
        <taxon>Magnoliopsida</taxon>
        <taxon>Liliopsida</taxon>
        <taxon>Poales</taxon>
        <taxon>Poaceae</taxon>
        <taxon>BOP clade</taxon>
        <taxon>Oryzoideae</taxon>
        <taxon>Oryzeae</taxon>
        <taxon>Oryzinae</taxon>
        <taxon>Oryza</taxon>
    </lineage>
</organism>
<sequence length="166" mass="18048">MQLGKVEMSFMVPVEVTRGSMRGVIVDVALGGGGEANSTSEGDLGRWRRGQLLQEFEASQQWWLGEAHKASLEECASEATQVTWAVLGIVIVVGAAALRLHSGGGATATGCNVKCEACELDPAIDAIIRVGLKSRARQRMLILDRLQREHVKGNGEYEMTYFIDRD</sequence>
<dbReference type="OMA" id="EVTRGSM"/>
<evidence type="ECO:0000313" key="2">
    <source>
        <dbReference type="Proteomes" id="UP000008022"/>
    </source>
</evidence>
<dbReference type="AlphaFoldDB" id="A0A0E0QHY6"/>
<reference evidence="1" key="2">
    <citation type="submission" date="2015-06" db="UniProtKB">
        <authorList>
            <consortium name="EnsemblPlants"/>
        </authorList>
    </citation>
    <scope>IDENTIFICATION</scope>
</reference>